<dbReference type="EMBL" id="JAEKJR010000002">
    <property type="protein sequence ID" value="MBN8431587.1"/>
    <property type="molecule type" value="Genomic_DNA"/>
</dbReference>
<accession>A0ABS3E8F5</accession>
<evidence type="ECO:0000256" key="1">
    <source>
        <dbReference type="SAM" id="MobiDB-lite"/>
    </source>
</evidence>
<name>A0ABS3E8F5_9GAMM</name>
<protein>
    <recommendedName>
        <fullName evidence="5">Pentapeptide MXKDX repeat protein</fullName>
    </recommendedName>
</protein>
<reference evidence="3 4" key="1">
    <citation type="submission" date="2020-12" db="EMBL/GenBank/DDBJ databases">
        <title>Oil enriched cultivation method for isolating marine PHA-producing bacteria.</title>
        <authorList>
            <person name="Zheng W."/>
            <person name="Yu S."/>
            <person name="Huang Y."/>
        </authorList>
    </citation>
    <scope>NUCLEOTIDE SEQUENCE [LARGE SCALE GENOMIC DNA]</scope>
    <source>
        <strain evidence="3 4">SN0-2</strain>
    </source>
</reference>
<evidence type="ECO:0000256" key="2">
    <source>
        <dbReference type="SAM" id="SignalP"/>
    </source>
</evidence>
<proteinExistence type="predicted"/>
<comment type="caution">
    <text evidence="3">The sequence shown here is derived from an EMBL/GenBank/DDBJ whole genome shotgun (WGS) entry which is preliminary data.</text>
</comment>
<evidence type="ECO:0000313" key="3">
    <source>
        <dbReference type="EMBL" id="MBN8431587.1"/>
    </source>
</evidence>
<evidence type="ECO:0008006" key="5">
    <source>
        <dbReference type="Google" id="ProtNLM"/>
    </source>
</evidence>
<dbReference type="Proteomes" id="UP000664293">
    <property type="component" value="Unassembled WGS sequence"/>
</dbReference>
<evidence type="ECO:0000313" key="4">
    <source>
        <dbReference type="Proteomes" id="UP000664293"/>
    </source>
</evidence>
<organism evidence="3 4">
    <name type="scientific">Microbulbifer salipaludis</name>
    <dbReference type="NCBI Taxonomy" id="187980"/>
    <lineage>
        <taxon>Bacteria</taxon>
        <taxon>Pseudomonadati</taxon>
        <taxon>Pseudomonadota</taxon>
        <taxon>Gammaproteobacteria</taxon>
        <taxon>Cellvibrionales</taxon>
        <taxon>Microbulbiferaceae</taxon>
        <taxon>Microbulbifer</taxon>
    </lineage>
</organism>
<feature type="region of interest" description="Disordered" evidence="1">
    <location>
        <begin position="61"/>
        <end position="97"/>
    </location>
</feature>
<dbReference type="RefSeq" id="WP_207002412.1">
    <property type="nucleotide sequence ID" value="NZ_JAEKJR010000002.1"/>
</dbReference>
<gene>
    <name evidence="3" type="ORF">JF535_12055</name>
</gene>
<feature type="signal peptide" evidence="2">
    <location>
        <begin position="1"/>
        <end position="21"/>
    </location>
</feature>
<sequence length="97" mass="10956">MNTFNKLLCTFTLIAASTAQAHDPSMHKENTEKANCAAMKEMDHSTMDADDPVMQAMMKKCAEQMQHAERDSHSEHAHHGEGHDHEDTPKPQKLEEK</sequence>
<keyword evidence="4" id="KW-1185">Reference proteome</keyword>
<feature type="chain" id="PRO_5046897239" description="Pentapeptide MXKDX repeat protein" evidence="2">
    <location>
        <begin position="22"/>
        <end position="97"/>
    </location>
</feature>
<keyword evidence="2" id="KW-0732">Signal</keyword>